<keyword evidence="1" id="KW-0812">Transmembrane</keyword>
<keyword evidence="1" id="KW-0472">Membrane</keyword>
<dbReference type="Gene3D" id="1.10.10.60">
    <property type="entry name" value="Homeodomain-like"/>
    <property type="match status" value="1"/>
</dbReference>
<organism evidence="2 3">
    <name type="scientific">Pedobacter jamesrossensis</name>
    <dbReference type="NCBI Taxonomy" id="1908238"/>
    <lineage>
        <taxon>Bacteria</taxon>
        <taxon>Pseudomonadati</taxon>
        <taxon>Bacteroidota</taxon>
        <taxon>Sphingobacteriia</taxon>
        <taxon>Sphingobacteriales</taxon>
        <taxon>Sphingobacteriaceae</taxon>
        <taxon>Pedobacter</taxon>
    </lineage>
</organism>
<dbReference type="InterPro" id="IPR009057">
    <property type="entry name" value="Homeodomain-like_sf"/>
</dbReference>
<dbReference type="EMBL" id="JBHSBY010000034">
    <property type="protein sequence ID" value="MFC4196527.1"/>
    <property type="molecule type" value="Genomic_DNA"/>
</dbReference>
<dbReference type="RefSeq" id="WP_378959858.1">
    <property type="nucleotide sequence ID" value="NZ_JBHRXC010000016.1"/>
</dbReference>
<evidence type="ECO:0000313" key="2">
    <source>
        <dbReference type="EMBL" id="MFC4196527.1"/>
    </source>
</evidence>
<keyword evidence="1" id="KW-1133">Transmembrane helix</keyword>
<protein>
    <recommendedName>
        <fullName evidence="4">Transcriptional regulator, TetR family</fullName>
    </recommendedName>
</protein>
<evidence type="ECO:0000256" key="1">
    <source>
        <dbReference type="SAM" id="Phobius"/>
    </source>
</evidence>
<dbReference type="SUPFAM" id="SSF46689">
    <property type="entry name" value="Homeodomain-like"/>
    <property type="match status" value="1"/>
</dbReference>
<name>A0ABV8NLJ2_9SPHI</name>
<feature type="transmembrane region" description="Helical" evidence="1">
    <location>
        <begin position="26"/>
        <end position="55"/>
    </location>
</feature>
<sequence>MLKVTISLVYCSVKNNWAQRINLKKIHLFLMAAFSFIKIPCGMSIIITGVIYIHITMGIKERKEKHREDPRIKILDATKLLSLGHGYDATSSRKIAEKIEFSPTTI</sequence>
<accession>A0ABV8NLJ2</accession>
<evidence type="ECO:0000313" key="3">
    <source>
        <dbReference type="Proteomes" id="UP001595792"/>
    </source>
</evidence>
<gene>
    <name evidence="2" type="ORF">ACFOUY_07435</name>
</gene>
<proteinExistence type="predicted"/>
<evidence type="ECO:0008006" key="4">
    <source>
        <dbReference type="Google" id="ProtNLM"/>
    </source>
</evidence>
<dbReference type="Proteomes" id="UP001595792">
    <property type="component" value="Unassembled WGS sequence"/>
</dbReference>
<keyword evidence="3" id="KW-1185">Reference proteome</keyword>
<reference evidence="3" key="1">
    <citation type="journal article" date="2019" name="Int. J. Syst. Evol. Microbiol.">
        <title>The Global Catalogue of Microorganisms (GCM) 10K type strain sequencing project: providing services to taxonomists for standard genome sequencing and annotation.</title>
        <authorList>
            <consortium name="The Broad Institute Genomics Platform"/>
            <consortium name="The Broad Institute Genome Sequencing Center for Infectious Disease"/>
            <person name="Wu L."/>
            <person name="Ma J."/>
        </authorList>
    </citation>
    <scope>NUCLEOTIDE SEQUENCE [LARGE SCALE GENOMIC DNA]</scope>
    <source>
        <strain evidence="3">CCM 8689</strain>
    </source>
</reference>
<comment type="caution">
    <text evidence="2">The sequence shown here is derived from an EMBL/GenBank/DDBJ whole genome shotgun (WGS) entry which is preliminary data.</text>
</comment>